<dbReference type="EMBL" id="CAJNYV010002615">
    <property type="protein sequence ID" value="CAF3489339.1"/>
    <property type="molecule type" value="Genomic_DNA"/>
</dbReference>
<evidence type="ECO:0000256" key="1">
    <source>
        <dbReference type="SAM" id="MobiDB-lite"/>
    </source>
</evidence>
<dbReference type="InterPro" id="IPR036397">
    <property type="entry name" value="RNaseH_sf"/>
</dbReference>
<gene>
    <name evidence="3" type="ORF">KIK155_LOCUS15038</name>
</gene>
<evidence type="ECO:0000259" key="2">
    <source>
        <dbReference type="Pfam" id="PF13358"/>
    </source>
</evidence>
<proteinExistence type="predicted"/>
<name>A0A818GHB6_9BILA</name>
<evidence type="ECO:0000313" key="3">
    <source>
        <dbReference type="EMBL" id="CAF3489339.1"/>
    </source>
</evidence>
<protein>
    <recommendedName>
        <fullName evidence="2">Tc1-like transposase DDE domain-containing protein</fullName>
    </recommendedName>
</protein>
<dbReference type="GO" id="GO:0003676">
    <property type="term" value="F:nucleic acid binding"/>
    <property type="evidence" value="ECO:0007669"/>
    <property type="project" value="InterPro"/>
</dbReference>
<reference evidence="3" key="1">
    <citation type="submission" date="2021-02" db="EMBL/GenBank/DDBJ databases">
        <authorList>
            <person name="Nowell W R."/>
        </authorList>
    </citation>
    <scope>NUCLEOTIDE SEQUENCE</scope>
</reference>
<dbReference type="Proteomes" id="UP000663865">
    <property type="component" value="Unassembled WGS sequence"/>
</dbReference>
<dbReference type="InterPro" id="IPR038717">
    <property type="entry name" value="Tc1-like_DDE_dom"/>
</dbReference>
<sequence>MMNTNGIHLPTVNIFSCSKDHSVNSEYFLKWIETVAFHIRVDNGPRRRICIVIDNAPWHCELIDLCKPVNEIAVEFDVEIVRLPVRHCCLNPIELCWANLKDYVRKGNTRFQLTNVRELASQFITSYDGGAATKVIKRTQKIQNKFKIADRYVEENIEPMLDDEESSEESDVVSSDDE</sequence>
<feature type="region of interest" description="Disordered" evidence="1">
    <location>
        <begin position="157"/>
        <end position="178"/>
    </location>
</feature>
<dbReference type="AlphaFoldDB" id="A0A818GHB6"/>
<accession>A0A818GHB6</accession>
<evidence type="ECO:0000313" key="4">
    <source>
        <dbReference type="Proteomes" id="UP000663865"/>
    </source>
</evidence>
<comment type="caution">
    <text evidence="3">The sequence shown here is derived from an EMBL/GenBank/DDBJ whole genome shotgun (WGS) entry which is preliminary data.</text>
</comment>
<feature type="domain" description="Tc1-like transposase DDE" evidence="2">
    <location>
        <begin position="14"/>
        <end position="109"/>
    </location>
</feature>
<organism evidence="3 4">
    <name type="scientific">Rotaria socialis</name>
    <dbReference type="NCBI Taxonomy" id="392032"/>
    <lineage>
        <taxon>Eukaryota</taxon>
        <taxon>Metazoa</taxon>
        <taxon>Spiralia</taxon>
        <taxon>Gnathifera</taxon>
        <taxon>Rotifera</taxon>
        <taxon>Eurotatoria</taxon>
        <taxon>Bdelloidea</taxon>
        <taxon>Philodinida</taxon>
        <taxon>Philodinidae</taxon>
        <taxon>Rotaria</taxon>
    </lineage>
</organism>
<dbReference type="Gene3D" id="3.30.420.10">
    <property type="entry name" value="Ribonuclease H-like superfamily/Ribonuclease H"/>
    <property type="match status" value="1"/>
</dbReference>
<dbReference type="Pfam" id="PF13358">
    <property type="entry name" value="DDE_3"/>
    <property type="match status" value="1"/>
</dbReference>